<dbReference type="PANTHER" id="PTHR11660">
    <property type="entry name" value="SOLUTE CARRIER FAMILY 40 MEMBER"/>
    <property type="match status" value="1"/>
</dbReference>
<dbReference type="CDD" id="cd17480">
    <property type="entry name" value="MFS_SLC40A1_like"/>
    <property type="match status" value="1"/>
</dbReference>
<proteinExistence type="inferred from homology"/>
<evidence type="ECO:0000256" key="2">
    <source>
        <dbReference type="ARBA" id="ARBA00006279"/>
    </source>
</evidence>
<protein>
    <recommendedName>
        <fullName evidence="7">Solute carrier family 40 member</fullName>
    </recommendedName>
</protein>
<evidence type="ECO:0000313" key="9">
    <source>
        <dbReference type="EMBL" id="KAF2820165.1"/>
    </source>
</evidence>
<keyword evidence="3 7" id="KW-0813">Transport</keyword>
<reference evidence="9" key="1">
    <citation type="journal article" date="2020" name="Stud. Mycol.">
        <title>101 Dothideomycetes genomes: a test case for predicting lifestyles and emergence of pathogens.</title>
        <authorList>
            <person name="Haridas S."/>
            <person name="Albert R."/>
            <person name="Binder M."/>
            <person name="Bloem J."/>
            <person name="Labutti K."/>
            <person name="Salamov A."/>
            <person name="Andreopoulos B."/>
            <person name="Baker S."/>
            <person name="Barry K."/>
            <person name="Bills G."/>
            <person name="Bluhm B."/>
            <person name="Cannon C."/>
            <person name="Castanera R."/>
            <person name="Culley D."/>
            <person name="Daum C."/>
            <person name="Ezra D."/>
            <person name="Gonzalez J."/>
            <person name="Henrissat B."/>
            <person name="Kuo A."/>
            <person name="Liang C."/>
            <person name="Lipzen A."/>
            <person name="Lutzoni F."/>
            <person name="Magnuson J."/>
            <person name="Mondo S."/>
            <person name="Nolan M."/>
            <person name="Ohm R."/>
            <person name="Pangilinan J."/>
            <person name="Park H.-J."/>
            <person name="Ramirez L."/>
            <person name="Alfaro M."/>
            <person name="Sun H."/>
            <person name="Tritt A."/>
            <person name="Yoshinaga Y."/>
            <person name="Zwiers L.-H."/>
            <person name="Turgeon B."/>
            <person name="Goodwin S."/>
            <person name="Spatafora J."/>
            <person name="Crous P."/>
            <person name="Grigoriev I."/>
        </authorList>
    </citation>
    <scope>NUCLEOTIDE SEQUENCE</scope>
    <source>
        <strain evidence="9">CBS 113818</strain>
    </source>
</reference>
<accession>A0A6A6ZIU6</accession>
<dbReference type="PANTHER" id="PTHR11660:SF57">
    <property type="entry name" value="SOLUTE CARRIER FAMILY 40 MEMBER"/>
    <property type="match status" value="1"/>
</dbReference>
<organism evidence="9 10">
    <name type="scientific">Ophiobolus disseminans</name>
    <dbReference type="NCBI Taxonomy" id="1469910"/>
    <lineage>
        <taxon>Eukaryota</taxon>
        <taxon>Fungi</taxon>
        <taxon>Dikarya</taxon>
        <taxon>Ascomycota</taxon>
        <taxon>Pezizomycotina</taxon>
        <taxon>Dothideomycetes</taxon>
        <taxon>Pleosporomycetidae</taxon>
        <taxon>Pleosporales</taxon>
        <taxon>Pleosporineae</taxon>
        <taxon>Phaeosphaeriaceae</taxon>
        <taxon>Ophiobolus</taxon>
    </lineage>
</organism>
<dbReference type="EMBL" id="MU006241">
    <property type="protein sequence ID" value="KAF2820165.1"/>
    <property type="molecule type" value="Genomic_DNA"/>
</dbReference>
<dbReference type="InterPro" id="IPR009716">
    <property type="entry name" value="Ferroportin-1"/>
</dbReference>
<dbReference type="InterPro" id="IPR036259">
    <property type="entry name" value="MFS_trans_sf"/>
</dbReference>
<evidence type="ECO:0000256" key="7">
    <source>
        <dbReference type="RuleBase" id="RU365065"/>
    </source>
</evidence>
<gene>
    <name evidence="9" type="ORF">CC86DRAFT_387223</name>
</gene>
<feature type="transmembrane region" description="Helical" evidence="7">
    <location>
        <begin position="285"/>
        <end position="302"/>
    </location>
</feature>
<comment type="subcellular location">
    <subcellularLocation>
        <location evidence="1 7">Membrane</location>
        <topology evidence="1 7">Multi-pass membrane protein</topology>
    </subcellularLocation>
</comment>
<evidence type="ECO:0000256" key="6">
    <source>
        <dbReference type="ARBA" id="ARBA00023136"/>
    </source>
</evidence>
<keyword evidence="7" id="KW-0406">Ion transport</keyword>
<dbReference type="Pfam" id="PF06963">
    <property type="entry name" value="FPN1"/>
    <property type="match status" value="1"/>
</dbReference>
<comment type="caution">
    <text evidence="7">Lacks conserved residue(s) required for the propagation of feature annotation.</text>
</comment>
<feature type="region of interest" description="Disordered" evidence="8">
    <location>
        <begin position="1"/>
        <end position="24"/>
    </location>
</feature>
<comment type="function">
    <text evidence="7">May be involved in iron transport and iron homeostasis.</text>
</comment>
<name>A0A6A6ZIU6_9PLEO</name>
<dbReference type="SUPFAM" id="SSF103473">
    <property type="entry name" value="MFS general substrate transporter"/>
    <property type="match status" value="1"/>
</dbReference>
<dbReference type="OrthoDB" id="648861at2759"/>
<evidence type="ECO:0000256" key="5">
    <source>
        <dbReference type="ARBA" id="ARBA00022989"/>
    </source>
</evidence>
<dbReference type="GO" id="GO:0016020">
    <property type="term" value="C:membrane"/>
    <property type="evidence" value="ECO:0007669"/>
    <property type="project" value="UniProtKB-SubCell"/>
</dbReference>
<dbReference type="Proteomes" id="UP000799424">
    <property type="component" value="Unassembled WGS sequence"/>
</dbReference>
<feature type="transmembrane region" description="Helical" evidence="7">
    <location>
        <begin position="322"/>
        <end position="341"/>
    </location>
</feature>
<feature type="transmembrane region" description="Helical" evidence="7">
    <location>
        <begin position="52"/>
        <end position="75"/>
    </location>
</feature>
<dbReference type="Gene3D" id="1.20.1250.20">
    <property type="entry name" value="MFS general substrate transporter like domains"/>
    <property type="match status" value="1"/>
</dbReference>
<comment type="similarity">
    <text evidence="2 7">Belongs to the ferroportin (FP) (TC 2.A.100) family. SLC40A subfamily.</text>
</comment>
<evidence type="ECO:0000256" key="8">
    <source>
        <dbReference type="SAM" id="MobiDB-lite"/>
    </source>
</evidence>
<sequence>MTIERLPSAGSSRSSLNSSTHPSLTTQATKPLLWRLYLSHTLSTWNARTFEFGAVIFLAAIFPGTLFFASAYALFRSAAAAVLGSWIGNYVDRKDRLHVVRQSIVWQRLSVAGSCLILVAMLSGNGERGFVTYGLFFASVILACFEKLAFVANTVAVERDWIIVVSESLKVDRQELNSTMRRIDLICKLIAPVGIGLLDGYSTKIAIWVVFAQNAVSVAIEYFAIAQVYTAVPELGKGKQDGVTEVEMSQGAFDDRVASVSPPYALIDNIIAALQPWKTYVQNPAFLASFALSILYLTVLSFASQMTTYLLTLGFTSTHVSLMRLVAVILELSATCAAPWVMSRVGAVRSGLWFINEQLVSIALAVGLFFYYNDKPMLAGATLVSGVALSRLGLWGFDLSVQYLVQDDAPETTRGSFSAIEMSLQNMFELLSFATTMIFYRPEDFKIPIYISAGAIATSAACFAGFARQKRGHLLHTGKCLRKIRKEKAKYQVLPTIEEEVEMDGAIERERRG</sequence>
<dbReference type="AlphaFoldDB" id="A0A6A6ZIU6"/>
<feature type="transmembrane region" description="Helical" evidence="7">
    <location>
        <begin position="130"/>
        <end position="150"/>
    </location>
</feature>
<keyword evidence="6 7" id="KW-0472">Membrane</keyword>
<feature type="transmembrane region" description="Helical" evidence="7">
    <location>
        <begin position="447"/>
        <end position="467"/>
    </location>
</feature>
<evidence type="ECO:0000313" key="10">
    <source>
        <dbReference type="Proteomes" id="UP000799424"/>
    </source>
</evidence>
<evidence type="ECO:0000256" key="3">
    <source>
        <dbReference type="ARBA" id="ARBA00022448"/>
    </source>
</evidence>
<dbReference type="GO" id="GO:0005381">
    <property type="term" value="F:iron ion transmembrane transporter activity"/>
    <property type="evidence" value="ECO:0007669"/>
    <property type="project" value="UniProtKB-UniRule"/>
</dbReference>
<feature type="transmembrane region" description="Helical" evidence="7">
    <location>
        <begin position="353"/>
        <end position="372"/>
    </location>
</feature>
<keyword evidence="10" id="KW-1185">Reference proteome</keyword>
<evidence type="ECO:0000256" key="1">
    <source>
        <dbReference type="ARBA" id="ARBA00004141"/>
    </source>
</evidence>
<evidence type="ECO:0000256" key="4">
    <source>
        <dbReference type="ARBA" id="ARBA00022692"/>
    </source>
</evidence>
<keyword evidence="5 7" id="KW-1133">Transmembrane helix</keyword>
<keyword evidence="4 7" id="KW-0812">Transmembrane</keyword>
<feature type="compositionally biased region" description="Low complexity" evidence="8">
    <location>
        <begin position="8"/>
        <end position="23"/>
    </location>
</feature>